<dbReference type="EMBL" id="FMIA01000002">
    <property type="protein sequence ID" value="SCL58034.1"/>
    <property type="molecule type" value="Genomic_DNA"/>
</dbReference>
<evidence type="ECO:0000256" key="3">
    <source>
        <dbReference type="ARBA" id="ARBA00023082"/>
    </source>
</evidence>
<evidence type="ECO:0000256" key="2">
    <source>
        <dbReference type="ARBA" id="ARBA00023015"/>
    </source>
</evidence>
<sequence length="186" mass="20926">MDSEGCPDVRAASDTDAQRERRMRAVFSANARPLYYFLLKLTHGQRELAEDLVQETMLRAWRRLPELPEDPELIRRWLFVAARYVAIDVARARSVRPAEVYGMDVRCAPAPAGEFDELLDRFTLADALRKLSPEHRTVLVELYYGDASTAEAAARIGIPAGTVRSRSFYALRAARNILGDVEALAC</sequence>
<evidence type="ECO:0000313" key="9">
    <source>
        <dbReference type="Proteomes" id="UP000198937"/>
    </source>
</evidence>
<dbReference type="CDD" id="cd06171">
    <property type="entry name" value="Sigma70_r4"/>
    <property type="match status" value="1"/>
</dbReference>
<dbReference type="SUPFAM" id="SSF88946">
    <property type="entry name" value="Sigma2 domain of RNA polymerase sigma factors"/>
    <property type="match status" value="1"/>
</dbReference>
<dbReference type="InterPro" id="IPR007630">
    <property type="entry name" value="RNA_pol_sigma70_r4"/>
</dbReference>
<evidence type="ECO:0000256" key="1">
    <source>
        <dbReference type="ARBA" id="ARBA00010641"/>
    </source>
</evidence>
<accession>A0A1C6UVC1</accession>
<keyword evidence="2" id="KW-0805">Transcription regulation</keyword>
<dbReference type="InterPro" id="IPR007627">
    <property type="entry name" value="RNA_pol_sigma70_r2"/>
</dbReference>
<evidence type="ECO:0000259" key="6">
    <source>
        <dbReference type="Pfam" id="PF04542"/>
    </source>
</evidence>
<gene>
    <name evidence="8" type="ORF">GA0070617_3698</name>
</gene>
<keyword evidence="3" id="KW-0731">Sigma factor</keyword>
<dbReference type="STRING" id="683228.GA0070617_3698"/>
<evidence type="ECO:0000256" key="4">
    <source>
        <dbReference type="ARBA" id="ARBA00023125"/>
    </source>
</evidence>
<dbReference type="GO" id="GO:0016987">
    <property type="term" value="F:sigma factor activity"/>
    <property type="evidence" value="ECO:0007669"/>
    <property type="project" value="UniProtKB-KW"/>
</dbReference>
<dbReference type="InterPro" id="IPR013324">
    <property type="entry name" value="RNA_pol_sigma_r3/r4-like"/>
</dbReference>
<feature type="domain" description="RNA polymerase sigma-70 region 4" evidence="7">
    <location>
        <begin position="127"/>
        <end position="173"/>
    </location>
</feature>
<dbReference type="InterPro" id="IPR036388">
    <property type="entry name" value="WH-like_DNA-bd_sf"/>
</dbReference>
<keyword evidence="9" id="KW-1185">Reference proteome</keyword>
<dbReference type="InterPro" id="IPR039425">
    <property type="entry name" value="RNA_pol_sigma-70-like"/>
</dbReference>
<dbReference type="RefSeq" id="WP_139135707.1">
    <property type="nucleotide sequence ID" value="NZ_BMMJ01000014.1"/>
</dbReference>
<dbReference type="InterPro" id="IPR014284">
    <property type="entry name" value="RNA_pol_sigma-70_dom"/>
</dbReference>
<dbReference type="PANTHER" id="PTHR43133">
    <property type="entry name" value="RNA POLYMERASE ECF-TYPE SIGMA FACTO"/>
    <property type="match status" value="1"/>
</dbReference>
<dbReference type="Pfam" id="PF04545">
    <property type="entry name" value="Sigma70_r4"/>
    <property type="match status" value="1"/>
</dbReference>
<dbReference type="Gene3D" id="1.10.1740.10">
    <property type="match status" value="1"/>
</dbReference>
<name>A0A1C6UVC1_9ACTN</name>
<dbReference type="InterPro" id="IPR013325">
    <property type="entry name" value="RNA_pol_sigma_r2"/>
</dbReference>
<dbReference type="GO" id="GO:0003677">
    <property type="term" value="F:DNA binding"/>
    <property type="evidence" value="ECO:0007669"/>
    <property type="project" value="UniProtKB-KW"/>
</dbReference>
<dbReference type="OrthoDB" id="9811152at2"/>
<keyword evidence="5" id="KW-0804">Transcription</keyword>
<dbReference type="SUPFAM" id="SSF88659">
    <property type="entry name" value="Sigma3 and sigma4 domains of RNA polymerase sigma factors"/>
    <property type="match status" value="1"/>
</dbReference>
<evidence type="ECO:0000259" key="7">
    <source>
        <dbReference type="Pfam" id="PF04545"/>
    </source>
</evidence>
<dbReference type="AlphaFoldDB" id="A0A1C6UVC1"/>
<dbReference type="NCBIfam" id="TIGR02937">
    <property type="entry name" value="sigma70-ECF"/>
    <property type="match status" value="1"/>
</dbReference>
<reference evidence="8 9" key="1">
    <citation type="submission" date="2016-06" db="EMBL/GenBank/DDBJ databases">
        <authorList>
            <person name="Kjaerup R.B."/>
            <person name="Dalgaard T.S."/>
            <person name="Juul-Madsen H.R."/>
        </authorList>
    </citation>
    <scope>NUCLEOTIDE SEQUENCE [LARGE SCALE GENOMIC DNA]</scope>
    <source>
        <strain evidence="8 9">DSM 45577</strain>
    </source>
</reference>
<dbReference type="PANTHER" id="PTHR43133:SF52">
    <property type="entry name" value="ECF RNA POLYMERASE SIGMA FACTOR SIGL"/>
    <property type="match status" value="1"/>
</dbReference>
<organism evidence="8 9">
    <name type="scientific">Micromonospora yangpuensis</name>
    <dbReference type="NCBI Taxonomy" id="683228"/>
    <lineage>
        <taxon>Bacteria</taxon>
        <taxon>Bacillati</taxon>
        <taxon>Actinomycetota</taxon>
        <taxon>Actinomycetes</taxon>
        <taxon>Micromonosporales</taxon>
        <taxon>Micromonosporaceae</taxon>
        <taxon>Micromonospora</taxon>
    </lineage>
</organism>
<dbReference type="Proteomes" id="UP000198937">
    <property type="component" value="Unassembled WGS sequence"/>
</dbReference>
<dbReference type="Pfam" id="PF04542">
    <property type="entry name" value="Sigma70_r2"/>
    <property type="match status" value="1"/>
</dbReference>
<feature type="domain" description="RNA polymerase sigma-70 region 2" evidence="6">
    <location>
        <begin position="27"/>
        <end position="94"/>
    </location>
</feature>
<dbReference type="GO" id="GO:0006352">
    <property type="term" value="P:DNA-templated transcription initiation"/>
    <property type="evidence" value="ECO:0007669"/>
    <property type="project" value="InterPro"/>
</dbReference>
<keyword evidence="4" id="KW-0238">DNA-binding</keyword>
<protein>
    <submittedName>
        <fullName evidence="8">RNA polymerase sigma-70 factor, ECF subfamily</fullName>
    </submittedName>
</protein>
<comment type="similarity">
    <text evidence="1">Belongs to the sigma-70 factor family. ECF subfamily.</text>
</comment>
<proteinExistence type="inferred from homology"/>
<evidence type="ECO:0000256" key="5">
    <source>
        <dbReference type="ARBA" id="ARBA00023163"/>
    </source>
</evidence>
<dbReference type="Gene3D" id="1.10.10.10">
    <property type="entry name" value="Winged helix-like DNA-binding domain superfamily/Winged helix DNA-binding domain"/>
    <property type="match status" value="1"/>
</dbReference>
<evidence type="ECO:0000313" key="8">
    <source>
        <dbReference type="EMBL" id="SCL58034.1"/>
    </source>
</evidence>